<proteinExistence type="predicted"/>
<accession>A0A9P0TQ52</accession>
<gene>
    <name evidence="2" type="ORF">PIBRA_LOCUS10233</name>
</gene>
<dbReference type="AlphaFoldDB" id="A0A9P0TQ52"/>
<keyword evidence="3" id="KW-1185">Reference proteome</keyword>
<reference evidence="2" key="1">
    <citation type="submission" date="2022-05" db="EMBL/GenBank/DDBJ databases">
        <authorList>
            <person name="Okamura Y."/>
        </authorList>
    </citation>
    <scope>NUCLEOTIDE SEQUENCE</scope>
</reference>
<evidence type="ECO:0000313" key="2">
    <source>
        <dbReference type="EMBL" id="CAH4034012.1"/>
    </source>
</evidence>
<dbReference type="EMBL" id="CALOZG010000035">
    <property type="protein sequence ID" value="CAH4034012.1"/>
    <property type="molecule type" value="Genomic_DNA"/>
</dbReference>
<protein>
    <submittedName>
        <fullName evidence="2">Uncharacterized protein</fullName>
    </submittedName>
</protein>
<organism evidence="2 3">
    <name type="scientific">Pieris brassicae</name>
    <name type="common">White butterfly</name>
    <name type="synonym">Large white butterfly</name>
    <dbReference type="NCBI Taxonomy" id="7116"/>
    <lineage>
        <taxon>Eukaryota</taxon>
        <taxon>Metazoa</taxon>
        <taxon>Ecdysozoa</taxon>
        <taxon>Arthropoda</taxon>
        <taxon>Hexapoda</taxon>
        <taxon>Insecta</taxon>
        <taxon>Pterygota</taxon>
        <taxon>Neoptera</taxon>
        <taxon>Endopterygota</taxon>
        <taxon>Lepidoptera</taxon>
        <taxon>Glossata</taxon>
        <taxon>Ditrysia</taxon>
        <taxon>Papilionoidea</taxon>
        <taxon>Pieridae</taxon>
        <taxon>Pierinae</taxon>
        <taxon>Pieris</taxon>
    </lineage>
</organism>
<sequence length="82" mass="9355">MRRNGSRHKYSQVGRNIASRVALERVSRLRWASGPCDGCPPTERRYVAPPYDARHPAAIRSASEETSSHRQYRGCIDITTRE</sequence>
<evidence type="ECO:0000256" key="1">
    <source>
        <dbReference type="SAM" id="MobiDB-lite"/>
    </source>
</evidence>
<dbReference type="Proteomes" id="UP001152562">
    <property type="component" value="Unassembled WGS sequence"/>
</dbReference>
<feature type="region of interest" description="Disordered" evidence="1">
    <location>
        <begin position="59"/>
        <end position="82"/>
    </location>
</feature>
<evidence type="ECO:0000313" key="3">
    <source>
        <dbReference type="Proteomes" id="UP001152562"/>
    </source>
</evidence>
<name>A0A9P0TQ52_PIEBR</name>
<comment type="caution">
    <text evidence="2">The sequence shown here is derived from an EMBL/GenBank/DDBJ whole genome shotgun (WGS) entry which is preliminary data.</text>
</comment>